<dbReference type="HOGENOM" id="CLU_3108038_0_0_1"/>
<sequence>MRTIAPPVELIKKRLGGPVCHATPKFEFQRSTKIKVCILWKEQLKLRYPES</sequence>
<evidence type="ECO:0000313" key="1">
    <source>
        <dbReference type="EMBL" id="KIK33215.1"/>
    </source>
</evidence>
<protein>
    <submittedName>
        <fullName evidence="1">Uncharacterized protein</fullName>
    </submittedName>
</protein>
<evidence type="ECO:0000313" key="2">
    <source>
        <dbReference type="Proteomes" id="UP000054485"/>
    </source>
</evidence>
<reference evidence="2" key="2">
    <citation type="submission" date="2015-01" db="EMBL/GenBank/DDBJ databases">
        <title>Evolutionary Origins and Diversification of the Mycorrhizal Mutualists.</title>
        <authorList>
            <consortium name="DOE Joint Genome Institute"/>
            <consortium name="Mycorrhizal Genomics Consortium"/>
            <person name="Kohler A."/>
            <person name="Kuo A."/>
            <person name="Nagy L.G."/>
            <person name="Floudas D."/>
            <person name="Copeland A."/>
            <person name="Barry K.W."/>
            <person name="Cichocki N."/>
            <person name="Veneault-Fourrey C."/>
            <person name="LaButti K."/>
            <person name="Lindquist E.A."/>
            <person name="Lipzen A."/>
            <person name="Lundell T."/>
            <person name="Morin E."/>
            <person name="Murat C."/>
            <person name="Riley R."/>
            <person name="Ohm R."/>
            <person name="Sun H."/>
            <person name="Tunlid A."/>
            <person name="Henrissat B."/>
            <person name="Grigoriev I.V."/>
            <person name="Hibbett D.S."/>
            <person name="Martin F."/>
        </authorList>
    </citation>
    <scope>NUCLEOTIDE SEQUENCE [LARGE SCALE GENOMIC DNA]</scope>
    <source>
        <strain evidence="2">UH-Slu-Lm8-n1</strain>
    </source>
</reference>
<dbReference type="Proteomes" id="UP000054485">
    <property type="component" value="Unassembled WGS sequence"/>
</dbReference>
<name>A0A0C9Z6R8_9AGAM</name>
<dbReference type="EMBL" id="KN835994">
    <property type="protein sequence ID" value="KIK33215.1"/>
    <property type="molecule type" value="Genomic_DNA"/>
</dbReference>
<gene>
    <name evidence="1" type="ORF">CY34DRAFT_813793</name>
</gene>
<dbReference type="AlphaFoldDB" id="A0A0C9Z6R8"/>
<proteinExistence type="predicted"/>
<keyword evidence="2" id="KW-1185">Reference proteome</keyword>
<accession>A0A0C9Z6R8</accession>
<dbReference type="InParanoid" id="A0A0C9Z6R8"/>
<organism evidence="1 2">
    <name type="scientific">Suillus luteus UH-Slu-Lm8-n1</name>
    <dbReference type="NCBI Taxonomy" id="930992"/>
    <lineage>
        <taxon>Eukaryota</taxon>
        <taxon>Fungi</taxon>
        <taxon>Dikarya</taxon>
        <taxon>Basidiomycota</taxon>
        <taxon>Agaricomycotina</taxon>
        <taxon>Agaricomycetes</taxon>
        <taxon>Agaricomycetidae</taxon>
        <taxon>Boletales</taxon>
        <taxon>Suillineae</taxon>
        <taxon>Suillaceae</taxon>
        <taxon>Suillus</taxon>
    </lineage>
</organism>
<reference evidence="1 2" key="1">
    <citation type="submission" date="2014-04" db="EMBL/GenBank/DDBJ databases">
        <authorList>
            <consortium name="DOE Joint Genome Institute"/>
            <person name="Kuo A."/>
            <person name="Ruytinx J."/>
            <person name="Rineau F."/>
            <person name="Colpaert J."/>
            <person name="Kohler A."/>
            <person name="Nagy L.G."/>
            <person name="Floudas D."/>
            <person name="Copeland A."/>
            <person name="Barry K.W."/>
            <person name="Cichocki N."/>
            <person name="Veneault-Fourrey C."/>
            <person name="LaButti K."/>
            <person name="Lindquist E.A."/>
            <person name="Lipzen A."/>
            <person name="Lundell T."/>
            <person name="Morin E."/>
            <person name="Murat C."/>
            <person name="Sun H."/>
            <person name="Tunlid A."/>
            <person name="Henrissat B."/>
            <person name="Grigoriev I.V."/>
            <person name="Hibbett D.S."/>
            <person name="Martin F."/>
            <person name="Nordberg H.P."/>
            <person name="Cantor M.N."/>
            <person name="Hua S.X."/>
        </authorList>
    </citation>
    <scope>NUCLEOTIDE SEQUENCE [LARGE SCALE GENOMIC DNA]</scope>
    <source>
        <strain evidence="1 2">UH-Slu-Lm8-n1</strain>
    </source>
</reference>